<dbReference type="Proteomes" id="UP000054564">
    <property type="component" value="Unassembled WGS sequence"/>
</dbReference>
<proteinExistence type="predicted"/>
<keyword evidence="2" id="KW-1185">Reference proteome</keyword>
<sequence length="113" mass="12193">MLAYPCKTCGGHQNRPIYKSSPTDLAKHAANCSKKQRDANVNQKLAKMGVLGTGGIDPREVPQLCTVWCAQAARPFASLGESSHLGIIHPTVAKNPPKRRTVLNDIAKLYTAV</sequence>
<name>A0A0L0V1G7_9BASI</name>
<evidence type="ECO:0000313" key="2">
    <source>
        <dbReference type="Proteomes" id="UP000054564"/>
    </source>
</evidence>
<organism evidence="1 2">
    <name type="scientific">Puccinia striiformis f. sp. tritici PST-78</name>
    <dbReference type="NCBI Taxonomy" id="1165861"/>
    <lineage>
        <taxon>Eukaryota</taxon>
        <taxon>Fungi</taxon>
        <taxon>Dikarya</taxon>
        <taxon>Basidiomycota</taxon>
        <taxon>Pucciniomycotina</taxon>
        <taxon>Pucciniomycetes</taxon>
        <taxon>Pucciniales</taxon>
        <taxon>Pucciniaceae</taxon>
        <taxon>Puccinia</taxon>
    </lineage>
</organism>
<reference evidence="2" key="1">
    <citation type="submission" date="2014-03" db="EMBL/GenBank/DDBJ databases">
        <title>The Genome Sequence of Puccinia striiformis f. sp. tritici PST-78.</title>
        <authorList>
            <consortium name="The Broad Institute Genome Sequencing Platform"/>
            <person name="Cuomo C."/>
            <person name="Hulbert S."/>
            <person name="Chen X."/>
            <person name="Walker B."/>
            <person name="Young S.K."/>
            <person name="Zeng Q."/>
            <person name="Gargeya S."/>
            <person name="Fitzgerald M."/>
            <person name="Haas B."/>
            <person name="Abouelleil A."/>
            <person name="Alvarado L."/>
            <person name="Arachchi H.M."/>
            <person name="Berlin A.M."/>
            <person name="Chapman S.B."/>
            <person name="Goldberg J."/>
            <person name="Griggs A."/>
            <person name="Gujja S."/>
            <person name="Hansen M."/>
            <person name="Howarth C."/>
            <person name="Imamovic A."/>
            <person name="Larimer J."/>
            <person name="McCowan C."/>
            <person name="Montmayeur A."/>
            <person name="Murphy C."/>
            <person name="Neiman D."/>
            <person name="Pearson M."/>
            <person name="Priest M."/>
            <person name="Roberts A."/>
            <person name="Saif S."/>
            <person name="Shea T."/>
            <person name="Sisk P."/>
            <person name="Sykes S."/>
            <person name="Wortman J."/>
            <person name="Nusbaum C."/>
            <person name="Birren B."/>
        </authorList>
    </citation>
    <scope>NUCLEOTIDE SEQUENCE [LARGE SCALE GENOMIC DNA]</scope>
    <source>
        <strain evidence="2">race PST-78</strain>
    </source>
</reference>
<dbReference type="AlphaFoldDB" id="A0A0L0V1G7"/>
<evidence type="ECO:0000313" key="1">
    <source>
        <dbReference type="EMBL" id="KNE93031.1"/>
    </source>
</evidence>
<accession>A0A0L0V1G7</accession>
<protein>
    <submittedName>
        <fullName evidence="1">Uncharacterized protein</fullName>
    </submittedName>
</protein>
<gene>
    <name evidence="1" type="ORF">PSTG_13604</name>
</gene>
<dbReference type="EMBL" id="AJIL01000147">
    <property type="protein sequence ID" value="KNE93031.1"/>
    <property type="molecule type" value="Genomic_DNA"/>
</dbReference>
<comment type="caution">
    <text evidence="1">The sequence shown here is derived from an EMBL/GenBank/DDBJ whole genome shotgun (WGS) entry which is preliminary data.</text>
</comment>